<dbReference type="InterPro" id="IPR036397">
    <property type="entry name" value="RNaseH_sf"/>
</dbReference>
<comment type="caution">
    <text evidence="4">The sequence shown here is derived from an EMBL/GenBank/DDBJ whole genome shotgun (WGS) entry which is preliminary data.</text>
</comment>
<feature type="compositionally biased region" description="Basic and acidic residues" evidence="1">
    <location>
        <begin position="1304"/>
        <end position="1313"/>
    </location>
</feature>
<dbReference type="InterPro" id="IPR050951">
    <property type="entry name" value="Retrovirus_Pol_polyprotein"/>
</dbReference>
<dbReference type="Proteomes" id="UP000265515">
    <property type="component" value="Unassembled WGS sequence"/>
</dbReference>
<dbReference type="InterPro" id="IPR043128">
    <property type="entry name" value="Rev_trsase/Diguanyl_cyclase"/>
</dbReference>
<evidence type="ECO:0000259" key="2">
    <source>
        <dbReference type="Pfam" id="PF00078"/>
    </source>
</evidence>
<dbReference type="GO" id="GO:0003676">
    <property type="term" value="F:nucleic acid binding"/>
    <property type="evidence" value="ECO:0007669"/>
    <property type="project" value="InterPro"/>
</dbReference>
<feature type="compositionally biased region" description="Acidic residues" evidence="1">
    <location>
        <begin position="1284"/>
        <end position="1294"/>
    </location>
</feature>
<dbReference type="EMBL" id="BFEA01000691">
    <property type="protein sequence ID" value="GBG88731.1"/>
    <property type="molecule type" value="Genomic_DNA"/>
</dbReference>
<dbReference type="Gene3D" id="3.30.70.270">
    <property type="match status" value="2"/>
</dbReference>
<feature type="compositionally biased region" description="Basic and acidic residues" evidence="1">
    <location>
        <begin position="1121"/>
        <end position="1136"/>
    </location>
</feature>
<dbReference type="Gramene" id="GBG88731">
    <property type="protein sequence ID" value="GBG88731"/>
    <property type="gene ID" value="CBR_g48261"/>
</dbReference>
<feature type="region of interest" description="Disordered" evidence="1">
    <location>
        <begin position="1176"/>
        <end position="1200"/>
    </location>
</feature>
<feature type="region of interest" description="Disordered" evidence="1">
    <location>
        <begin position="1145"/>
        <end position="1164"/>
    </location>
</feature>
<feature type="domain" description="Reverse transcriptase" evidence="2">
    <location>
        <begin position="418"/>
        <end position="567"/>
    </location>
</feature>
<dbReference type="CDD" id="cd01647">
    <property type="entry name" value="RT_LTR"/>
    <property type="match status" value="1"/>
</dbReference>
<dbReference type="InterPro" id="IPR043502">
    <property type="entry name" value="DNA/RNA_pol_sf"/>
</dbReference>
<dbReference type="Pfam" id="PF00078">
    <property type="entry name" value="RVT_1"/>
    <property type="match status" value="1"/>
</dbReference>
<dbReference type="FunFam" id="3.30.70.270:FF:000020">
    <property type="entry name" value="Transposon Tf2-6 polyprotein-like Protein"/>
    <property type="match status" value="1"/>
</dbReference>
<feature type="region of interest" description="Disordered" evidence="1">
    <location>
        <begin position="245"/>
        <end position="265"/>
    </location>
</feature>
<evidence type="ECO:0000313" key="4">
    <source>
        <dbReference type="EMBL" id="GBG88731.1"/>
    </source>
</evidence>
<dbReference type="InterPro" id="IPR012337">
    <property type="entry name" value="RNaseH-like_sf"/>
</dbReference>
<feature type="compositionally biased region" description="Basic and acidic residues" evidence="1">
    <location>
        <begin position="1176"/>
        <end position="1189"/>
    </location>
</feature>
<dbReference type="InterPro" id="IPR041588">
    <property type="entry name" value="Integrase_H2C2"/>
</dbReference>
<feature type="region of interest" description="Disordered" evidence="1">
    <location>
        <begin position="1256"/>
        <end position="1348"/>
    </location>
</feature>
<dbReference type="Gene3D" id="3.30.420.10">
    <property type="entry name" value="Ribonuclease H-like superfamily/Ribonuclease H"/>
    <property type="match status" value="1"/>
</dbReference>
<keyword evidence="5" id="KW-1185">Reference proteome</keyword>
<dbReference type="InterPro" id="IPR000477">
    <property type="entry name" value="RT_dom"/>
</dbReference>
<proteinExistence type="predicted"/>
<evidence type="ECO:0000313" key="5">
    <source>
        <dbReference type="Proteomes" id="UP000265515"/>
    </source>
</evidence>
<feature type="region of interest" description="Disordered" evidence="1">
    <location>
        <begin position="1103"/>
        <end position="1136"/>
    </location>
</feature>
<dbReference type="Pfam" id="PF17921">
    <property type="entry name" value="Integrase_H2C2"/>
    <property type="match status" value="1"/>
</dbReference>
<protein>
    <submittedName>
        <fullName evidence="4">Uncharacterized protein</fullName>
    </submittedName>
</protein>
<dbReference type="SUPFAM" id="SSF53098">
    <property type="entry name" value="Ribonuclease H-like"/>
    <property type="match status" value="1"/>
</dbReference>
<dbReference type="Gene3D" id="3.10.10.10">
    <property type="entry name" value="HIV Type 1 Reverse Transcriptase, subunit A, domain 1"/>
    <property type="match status" value="1"/>
</dbReference>
<reference evidence="4 5" key="1">
    <citation type="journal article" date="2018" name="Cell">
        <title>The Chara Genome: Secondary Complexity and Implications for Plant Terrestrialization.</title>
        <authorList>
            <person name="Nishiyama T."/>
            <person name="Sakayama H."/>
            <person name="Vries J.D."/>
            <person name="Buschmann H."/>
            <person name="Saint-Marcoux D."/>
            <person name="Ullrich K.K."/>
            <person name="Haas F.B."/>
            <person name="Vanderstraeten L."/>
            <person name="Becker D."/>
            <person name="Lang D."/>
            <person name="Vosolsobe S."/>
            <person name="Rombauts S."/>
            <person name="Wilhelmsson P.K.I."/>
            <person name="Janitza P."/>
            <person name="Kern R."/>
            <person name="Heyl A."/>
            <person name="Rumpler F."/>
            <person name="Villalobos L.I.A.C."/>
            <person name="Clay J.M."/>
            <person name="Skokan R."/>
            <person name="Toyoda A."/>
            <person name="Suzuki Y."/>
            <person name="Kagoshima H."/>
            <person name="Schijlen E."/>
            <person name="Tajeshwar N."/>
            <person name="Catarino B."/>
            <person name="Hetherington A.J."/>
            <person name="Saltykova A."/>
            <person name="Bonnot C."/>
            <person name="Breuninger H."/>
            <person name="Symeonidi A."/>
            <person name="Radhakrishnan G.V."/>
            <person name="Van Nieuwerburgh F."/>
            <person name="Deforce D."/>
            <person name="Chang C."/>
            <person name="Karol K.G."/>
            <person name="Hedrich R."/>
            <person name="Ulvskov P."/>
            <person name="Glockner G."/>
            <person name="Delwiche C.F."/>
            <person name="Petrasek J."/>
            <person name="Van de Peer Y."/>
            <person name="Friml J."/>
            <person name="Beilby M."/>
            <person name="Dolan L."/>
            <person name="Kohara Y."/>
            <person name="Sugano S."/>
            <person name="Fujiyama A."/>
            <person name="Delaux P.-M."/>
            <person name="Quint M."/>
            <person name="TheiBen G."/>
            <person name="Hagemann M."/>
            <person name="Harholt J."/>
            <person name="Dunand C."/>
            <person name="Zachgo S."/>
            <person name="Langdale J."/>
            <person name="Maumus F."/>
            <person name="Straeten D.V.D."/>
            <person name="Gould S.B."/>
            <person name="Rensing S.A."/>
        </authorList>
    </citation>
    <scope>NUCLEOTIDE SEQUENCE [LARGE SCALE GENOMIC DNA]</scope>
    <source>
        <strain evidence="4 5">S276</strain>
    </source>
</reference>
<dbReference type="SUPFAM" id="SSF56672">
    <property type="entry name" value="DNA/RNA polymerases"/>
    <property type="match status" value="1"/>
</dbReference>
<dbReference type="PANTHER" id="PTHR37984:SF5">
    <property type="entry name" value="PROTEIN NYNRIN-LIKE"/>
    <property type="match status" value="1"/>
</dbReference>
<dbReference type="Gene3D" id="1.10.340.70">
    <property type="match status" value="1"/>
</dbReference>
<dbReference type="PANTHER" id="PTHR37984">
    <property type="entry name" value="PROTEIN CBG26694"/>
    <property type="match status" value="1"/>
</dbReference>
<name>A0A388M2F0_CHABU</name>
<accession>A0A388M2F0</accession>
<feature type="domain" description="Integrase zinc-binding" evidence="3">
    <location>
        <begin position="911"/>
        <end position="962"/>
    </location>
</feature>
<gene>
    <name evidence="4" type="ORF">CBR_g48261</name>
</gene>
<evidence type="ECO:0000256" key="1">
    <source>
        <dbReference type="SAM" id="MobiDB-lite"/>
    </source>
</evidence>
<organism evidence="4 5">
    <name type="scientific">Chara braunii</name>
    <name type="common">Braun's stonewort</name>
    <dbReference type="NCBI Taxonomy" id="69332"/>
    <lineage>
        <taxon>Eukaryota</taxon>
        <taxon>Viridiplantae</taxon>
        <taxon>Streptophyta</taxon>
        <taxon>Charophyceae</taxon>
        <taxon>Charales</taxon>
        <taxon>Characeae</taxon>
        <taxon>Chara</taxon>
    </lineage>
</organism>
<sequence>MGDGGRRLVTLDDLIDALDKRERAPSNVPKVETFHFKGDRVSDWLDLTEQALVGLSDEAKLQRVLRYVLHSHHREVRSVVDAANDSWTKFGDLMRRKYRLGDGLLTMADLEAMDKEDFSTIGAFVHEFKKRARKVHGISEEAQCATFLGLLMGSEATELTKYGEGSERLTWATIDKGVEEGSLDQVKQHQMRLQRRKRKERDATALGTSGVKRTVTDVLAALGYDNEEEIQKRGVIVAQGQASGAVDEEAGQKDYSGGETEDEEAYYDRERGLIRRMREHAQAGPCRINDENEERLIIGESGFLSPQERTLMVETMKRRHCEYAFNDDQRGRLDVDKIPMIRIHTVPHEPWNLRGARYPNPDEEKKVVDYLDGKMRTYVADYSNGPYASPWFCFIKPNGTLRWVQDLLRLNAVTVRDAGGLSNADALSESCAGRRIISLINLYSEYDQFPVYPSDRPVTAMHKPRGLIHMNVAPQGWSNAVAMVQRHMIRAMQAVSPHITQPYIDDLAVKGPKEKEEDEVMPGVRRFVWRYVQDIDQVLGLLEEHNLTASGPKSKHCMREATILGFVCDEKGRRPDVKKTDKILEWPVPFQSITDVRSFLGTCGFWRSFVKDFATKTEHLRKLVRQDQEWVWGEDQEKAVERIKGEFKEGGLVLGAPNYEATEERSFVVETDAGPTASGGVLIQADVDGKERPLRANQESIEDTPPVDGFLDQEEDVRLHVNEWSLRVPSCVTHPIWLAPKGYERKEELVFKPFQEEDPWGSRDVGWMMKLALAGTHNLAEEVRTIEEGPTQVEEHEQLMGGMYLLTNTLLQGNFNQRDSFGPEESKLLVPESQDDEFEEGEIREAFRAEEYDGIYRELGLLLSCEIRDRDASAKAQKIRDLYVVRDGHLFIKRQVGNPKRIACGRNRHIDVIAALHDGITGGHRGVSATCAKISELYHWDGMLIMVIKYCQSCVPCQQRSAQRPGEPLHPRLEREVGAVVHLDLLFMSLGEDGSNYIFDARDNLTGFVDGRAIRTKTGPVLARCIEEYYLRYPFVREFVMDRGSEFTCNKKEAEAEGQGAYERARVEALLDLPLATHATESPVIGGPALAESSSMLPCTSERMGVEASAPEGQGPQVRRASRETREENSARVRVRLDEIHARQAEMEATGIEPTPPVDPKTSEQRIDELWGRYESQRDAARQRSRETGQADGEAGELREMGDLGFSAARMAIEIGDRRMPEVAVTSFQRYSLLSDELTARRLEVEHLATELAEERARSQAREASPSQGAAVEAPRQVGPMGEEPLDTAEEEGGAQESLMAMSTERRGSRLHELTATMGIGTPPERSQRLDTPEYAPRLGELRAELGS</sequence>
<evidence type="ECO:0000259" key="3">
    <source>
        <dbReference type="Pfam" id="PF17921"/>
    </source>
</evidence>